<dbReference type="GO" id="GO:0047631">
    <property type="term" value="F:ADP-ribose diphosphatase activity"/>
    <property type="evidence" value="ECO:0007669"/>
    <property type="project" value="TreeGrafter"/>
</dbReference>
<organism evidence="3 4">
    <name type="scientific">Symbiochloris irregularis</name>
    <dbReference type="NCBI Taxonomy" id="706552"/>
    <lineage>
        <taxon>Eukaryota</taxon>
        <taxon>Viridiplantae</taxon>
        <taxon>Chlorophyta</taxon>
        <taxon>core chlorophytes</taxon>
        <taxon>Trebouxiophyceae</taxon>
        <taxon>Trebouxiales</taxon>
        <taxon>Trebouxiaceae</taxon>
        <taxon>Symbiochloris</taxon>
    </lineage>
</organism>
<dbReference type="Pfam" id="PF00149">
    <property type="entry name" value="Metallophos"/>
    <property type="match status" value="1"/>
</dbReference>
<comment type="caution">
    <text evidence="3">The sequence shown here is derived from an EMBL/GenBank/DDBJ whole genome shotgun (WGS) entry which is preliminary data.</text>
</comment>
<dbReference type="EMBL" id="JALJOQ010000102">
    <property type="protein sequence ID" value="KAK9798149.1"/>
    <property type="molecule type" value="Genomic_DNA"/>
</dbReference>
<evidence type="ECO:0000313" key="4">
    <source>
        <dbReference type="Proteomes" id="UP001465755"/>
    </source>
</evidence>
<keyword evidence="4" id="KW-1185">Reference proteome</keyword>
<dbReference type="PANTHER" id="PTHR16509">
    <property type="match status" value="1"/>
</dbReference>
<proteinExistence type="predicted"/>
<dbReference type="AlphaFoldDB" id="A0AAW1NX38"/>
<evidence type="ECO:0000256" key="1">
    <source>
        <dbReference type="SAM" id="MobiDB-lite"/>
    </source>
</evidence>
<gene>
    <name evidence="3" type="ORF">WJX73_010044</name>
</gene>
<dbReference type="InterPro" id="IPR029052">
    <property type="entry name" value="Metallo-depent_PP-like"/>
</dbReference>
<evidence type="ECO:0000313" key="3">
    <source>
        <dbReference type="EMBL" id="KAK9798149.1"/>
    </source>
</evidence>
<feature type="region of interest" description="Disordered" evidence="1">
    <location>
        <begin position="313"/>
        <end position="374"/>
    </location>
</feature>
<dbReference type="GO" id="GO:0030145">
    <property type="term" value="F:manganese ion binding"/>
    <property type="evidence" value="ECO:0007669"/>
    <property type="project" value="TreeGrafter"/>
</dbReference>
<name>A0AAW1NX38_9CHLO</name>
<dbReference type="GO" id="GO:0008663">
    <property type="term" value="F:2',3'-cyclic-nucleotide 2'-phosphodiesterase activity"/>
    <property type="evidence" value="ECO:0007669"/>
    <property type="project" value="TreeGrafter"/>
</dbReference>
<dbReference type="SUPFAM" id="SSF56300">
    <property type="entry name" value="Metallo-dependent phosphatases"/>
    <property type="match status" value="1"/>
</dbReference>
<dbReference type="GO" id="GO:0047734">
    <property type="term" value="F:CDP-glycerol diphosphatase activity"/>
    <property type="evidence" value="ECO:0007669"/>
    <property type="project" value="TreeGrafter"/>
</dbReference>
<accession>A0AAW1NX38</accession>
<reference evidence="3 4" key="1">
    <citation type="journal article" date="2024" name="Nat. Commun.">
        <title>Phylogenomics reveals the evolutionary origins of lichenization in chlorophyte algae.</title>
        <authorList>
            <person name="Puginier C."/>
            <person name="Libourel C."/>
            <person name="Otte J."/>
            <person name="Skaloud P."/>
            <person name="Haon M."/>
            <person name="Grisel S."/>
            <person name="Petersen M."/>
            <person name="Berrin J.G."/>
            <person name="Delaux P.M."/>
            <person name="Dal Grande F."/>
            <person name="Keller J."/>
        </authorList>
    </citation>
    <scope>NUCLEOTIDE SEQUENCE [LARGE SCALE GENOMIC DNA]</scope>
    <source>
        <strain evidence="3 4">SAG 2036</strain>
    </source>
</reference>
<feature type="domain" description="Calcineurin-like phosphoesterase" evidence="2">
    <location>
        <begin position="3"/>
        <end position="241"/>
    </location>
</feature>
<sequence length="428" mass="47374">MPRFGLFADVQYADMDDGNTEGRVQRFREAPGKVMRAAEDFRTQEAPLSFVMSLGDLINGNNVNPVLTEQELHLILAPIMLLLSWRKIPTFHVLGNHELRLARGCVLQTLHMPASYYSRRLSSGWTLLVLDSTELSGHHCYPQGSEQCNEAEAFAAAHPATEREPHMVAWNGGLGSRQLKWLQNELLQAESERRHVLVAAHHPISPQAARKTHLAWNWREISAVLVASPAVALVLAGHDHEGGYAFHDGKHWLTMPALLEAPTGSNAYAIVDLRSDKIVIDGRSSTVQSRTLSMPGGELSVRKVWTCLDNEMKRTSTASGPHSAEIAGDHDSVAEPASKQDPASKRQRTEASLTEAAGTQAGGQQSEGPPSNWEELVPLDQLSKMRAAWTKHNRRALDTLKRLQEQVDLPVQQQLDKLNKQTTMANTF</sequence>
<dbReference type="InterPro" id="IPR004843">
    <property type="entry name" value="Calcineurin-like_PHP"/>
</dbReference>
<evidence type="ECO:0000259" key="2">
    <source>
        <dbReference type="Pfam" id="PF00149"/>
    </source>
</evidence>
<dbReference type="Gene3D" id="3.60.21.10">
    <property type="match status" value="1"/>
</dbReference>
<dbReference type="PANTHER" id="PTHR16509:SF8">
    <property type="entry name" value="MANGANESE-DEPENDENT ADP-RIBOSE_CDP-ALCOHOL DIPHOSPHATASE"/>
    <property type="match status" value="1"/>
</dbReference>
<dbReference type="Proteomes" id="UP001465755">
    <property type="component" value="Unassembled WGS sequence"/>
</dbReference>
<protein>
    <recommendedName>
        <fullName evidence="2">Calcineurin-like phosphoesterase domain-containing protein</fullName>
    </recommendedName>
</protein>